<dbReference type="InterPro" id="IPR015500">
    <property type="entry name" value="Peptidase_S8_subtilisin-rel"/>
</dbReference>
<comment type="caution">
    <text evidence="7">The sequence shown here is derived from an EMBL/GenBank/DDBJ whole genome shotgun (WGS) entry which is preliminary data.</text>
</comment>
<accession>A0ABR7ETV0</accession>
<name>A0ABR7ETV0_9FIRM</name>
<dbReference type="Pfam" id="PF00082">
    <property type="entry name" value="Peptidase_S8"/>
    <property type="match status" value="1"/>
</dbReference>
<sequence length="292" mass="31462">MDNVKRQIGYVCPDTINGRITGRGVRAAILDTGAYPHPDFKGRVIGFADMQHGRCGLYDDSGHGTHVAGILAGDGKMSGGRYAGMAPGVELLIVKILDEKGEGNAMHILRGMEHVRKVNKKNKIALVNLSLGAGVGLDPVKENRITEAVEELCNCGITVVVSAGNYGLQSRKVSVPGTNEKVLTVGAYRRSGMGRYCSGTGRERICVWKPDIFAPGEGIVSCGYEAVNGESCFQRKEFFPYIRKSGASMATPVVTGALALAKSKYPELEGEELKRYLLKRCGRSLRVEQLLA</sequence>
<reference evidence="7 8" key="1">
    <citation type="submission" date="2020-08" db="EMBL/GenBank/DDBJ databases">
        <title>Genome public.</title>
        <authorList>
            <person name="Liu C."/>
            <person name="Sun Q."/>
        </authorList>
    </citation>
    <scope>NUCLEOTIDE SEQUENCE [LARGE SCALE GENOMIC DNA]</scope>
    <source>
        <strain evidence="7 8">NSJ-36</strain>
    </source>
</reference>
<evidence type="ECO:0000256" key="5">
    <source>
        <dbReference type="PROSITE-ProRule" id="PRU01240"/>
    </source>
</evidence>
<evidence type="ECO:0000313" key="7">
    <source>
        <dbReference type="EMBL" id="MBC5664781.1"/>
    </source>
</evidence>
<dbReference type="PANTHER" id="PTHR43806:SF11">
    <property type="entry name" value="CEREVISIN-RELATED"/>
    <property type="match status" value="1"/>
</dbReference>
<dbReference type="PRINTS" id="PR00723">
    <property type="entry name" value="SUBTILISIN"/>
</dbReference>
<gene>
    <name evidence="7" type="ORF">H8S07_05740</name>
</gene>
<feature type="active site" description="Charge relay system" evidence="5">
    <location>
        <position position="248"/>
    </location>
</feature>
<dbReference type="InterPro" id="IPR000209">
    <property type="entry name" value="Peptidase_S8/S53_dom"/>
</dbReference>
<feature type="domain" description="Peptidase S8/S53" evidence="6">
    <location>
        <begin position="22"/>
        <end position="279"/>
    </location>
</feature>
<protein>
    <submittedName>
        <fullName evidence="7">S8 family peptidase</fullName>
    </submittedName>
</protein>
<dbReference type="InterPro" id="IPR036852">
    <property type="entry name" value="Peptidase_S8/S53_dom_sf"/>
</dbReference>
<comment type="similarity">
    <text evidence="1 5">Belongs to the peptidase S8 family.</text>
</comment>
<dbReference type="PROSITE" id="PS51892">
    <property type="entry name" value="SUBTILASE"/>
    <property type="match status" value="1"/>
</dbReference>
<dbReference type="PANTHER" id="PTHR43806">
    <property type="entry name" value="PEPTIDASE S8"/>
    <property type="match status" value="1"/>
</dbReference>
<dbReference type="InterPro" id="IPR022398">
    <property type="entry name" value="Peptidase_S8_His-AS"/>
</dbReference>
<keyword evidence="8" id="KW-1185">Reference proteome</keyword>
<evidence type="ECO:0000313" key="8">
    <source>
        <dbReference type="Proteomes" id="UP000647235"/>
    </source>
</evidence>
<keyword evidence="2 5" id="KW-0645">Protease</keyword>
<dbReference type="PROSITE" id="PS00137">
    <property type="entry name" value="SUBTILASE_HIS"/>
    <property type="match status" value="1"/>
</dbReference>
<proteinExistence type="inferred from homology"/>
<dbReference type="Proteomes" id="UP000647235">
    <property type="component" value="Unassembled WGS sequence"/>
</dbReference>
<evidence type="ECO:0000256" key="4">
    <source>
        <dbReference type="ARBA" id="ARBA00022825"/>
    </source>
</evidence>
<dbReference type="RefSeq" id="WP_186855630.1">
    <property type="nucleotide sequence ID" value="NZ_JACOOY010000005.1"/>
</dbReference>
<dbReference type="CDD" id="cd07487">
    <property type="entry name" value="Peptidases_S8_1"/>
    <property type="match status" value="1"/>
</dbReference>
<keyword evidence="4 5" id="KW-0720">Serine protease</keyword>
<feature type="active site" description="Charge relay system" evidence="5">
    <location>
        <position position="63"/>
    </location>
</feature>
<dbReference type="EMBL" id="JACOOY010000005">
    <property type="protein sequence ID" value="MBC5664781.1"/>
    <property type="molecule type" value="Genomic_DNA"/>
</dbReference>
<organism evidence="7 8">
    <name type="scientific">Dorea hominis</name>
    <dbReference type="NCBI Taxonomy" id="2763040"/>
    <lineage>
        <taxon>Bacteria</taxon>
        <taxon>Bacillati</taxon>
        <taxon>Bacillota</taxon>
        <taxon>Clostridia</taxon>
        <taxon>Lachnospirales</taxon>
        <taxon>Lachnospiraceae</taxon>
        <taxon>Dorea</taxon>
    </lineage>
</organism>
<feature type="active site" description="Charge relay system" evidence="5">
    <location>
        <position position="31"/>
    </location>
</feature>
<evidence type="ECO:0000259" key="6">
    <source>
        <dbReference type="Pfam" id="PF00082"/>
    </source>
</evidence>
<dbReference type="InterPro" id="IPR050131">
    <property type="entry name" value="Peptidase_S8_subtilisin-like"/>
</dbReference>
<dbReference type="Gene3D" id="3.40.50.200">
    <property type="entry name" value="Peptidase S8/S53 domain"/>
    <property type="match status" value="1"/>
</dbReference>
<evidence type="ECO:0000256" key="2">
    <source>
        <dbReference type="ARBA" id="ARBA00022670"/>
    </source>
</evidence>
<keyword evidence="3 5" id="KW-0378">Hydrolase</keyword>
<evidence type="ECO:0000256" key="1">
    <source>
        <dbReference type="ARBA" id="ARBA00011073"/>
    </source>
</evidence>
<dbReference type="SUPFAM" id="SSF52743">
    <property type="entry name" value="Subtilisin-like"/>
    <property type="match status" value="1"/>
</dbReference>
<evidence type="ECO:0000256" key="3">
    <source>
        <dbReference type="ARBA" id="ARBA00022801"/>
    </source>
</evidence>